<protein>
    <submittedName>
        <fullName evidence="3">Sensor histidine kinase</fullName>
    </submittedName>
</protein>
<dbReference type="InterPro" id="IPR050640">
    <property type="entry name" value="Bact_2-comp_sensor_kinase"/>
</dbReference>
<dbReference type="InterPro" id="IPR036890">
    <property type="entry name" value="HATPase_C_sf"/>
</dbReference>
<keyword evidence="3" id="KW-0418">Kinase</keyword>
<name>A0A2G8SY94_9BURK</name>
<feature type="transmembrane region" description="Helical" evidence="1">
    <location>
        <begin position="116"/>
        <end position="138"/>
    </location>
</feature>
<dbReference type="EMBL" id="PDOB01000031">
    <property type="protein sequence ID" value="PIL38693.1"/>
    <property type="molecule type" value="Genomic_DNA"/>
</dbReference>
<dbReference type="PANTHER" id="PTHR34220:SF9">
    <property type="entry name" value="SIGNAL TRANSDUCTION HISTIDINE KINASE INTERNAL REGION DOMAIN-CONTAINING PROTEIN"/>
    <property type="match status" value="1"/>
</dbReference>
<organism evidence="3 4">
    <name type="scientific">Massilia psychrophila</name>
    <dbReference type="NCBI Taxonomy" id="1603353"/>
    <lineage>
        <taxon>Bacteria</taxon>
        <taxon>Pseudomonadati</taxon>
        <taxon>Pseudomonadota</taxon>
        <taxon>Betaproteobacteria</taxon>
        <taxon>Burkholderiales</taxon>
        <taxon>Oxalobacteraceae</taxon>
        <taxon>Telluria group</taxon>
        <taxon>Massilia</taxon>
    </lineage>
</organism>
<accession>A0A2G8SY94</accession>
<dbReference type="SUPFAM" id="SSF55874">
    <property type="entry name" value="ATPase domain of HSP90 chaperone/DNA topoisomerase II/histidine kinase"/>
    <property type="match status" value="1"/>
</dbReference>
<dbReference type="RefSeq" id="WP_099917108.1">
    <property type="nucleotide sequence ID" value="NZ_BMHS01000017.1"/>
</dbReference>
<keyword evidence="4" id="KW-1185">Reference proteome</keyword>
<dbReference type="PANTHER" id="PTHR34220">
    <property type="entry name" value="SENSOR HISTIDINE KINASE YPDA"/>
    <property type="match status" value="1"/>
</dbReference>
<reference evidence="3 4" key="1">
    <citation type="submission" date="2017-10" db="EMBL/GenBank/DDBJ databases">
        <title>Massilia psychrophilum sp. nov., a novel purple-pigmented bacterium isolated from Tianshan glacier, Xinjiang Municipality, China.</title>
        <authorList>
            <person name="Wang H."/>
        </authorList>
    </citation>
    <scope>NUCLEOTIDE SEQUENCE [LARGE SCALE GENOMIC DNA]</scope>
    <source>
        <strain evidence="3 4">JCM 30813</strain>
    </source>
</reference>
<comment type="caution">
    <text evidence="3">The sequence shown here is derived from an EMBL/GenBank/DDBJ whole genome shotgun (WGS) entry which is preliminary data.</text>
</comment>
<dbReference type="Pfam" id="PF06580">
    <property type="entry name" value="His_kinase"/>
    <property type="match status" value="1"/>
</dbReference>
<sequence>MTRARLAFGLAYFLFWMLLAWVAVQDYLRNQDGDALWQPLLWESSSMLVVTSLLLVQHHFTRRHAYLLARPWRWFAIQALWLPFFWLLFTPLAFGIRHAAYALANSTYTHRPWPELFVYESLKISVFIGLFTVIRFGLLSYQELLEEKLRAETSNALLRQAQLQRLTQQMQPHFLFNALNTVSSLMHTDVDRADATLNGLADVLRATLDAGELHETPLSSELRLVRGYAQVMQQRYGDRLDIAWRIDDDALGCMLPLMSIQPLLENIFKHTVERRREPTRITVSVAREGGRLCVTLDDDSGVLGGEHTTGRPGIGIRNLRERLAVLYHGDASLSLVQLAPAGVRARMELSCGC</sequence>
<feature type="transmembrane region" description="Helical" evidence="1">
    <location>
        <begin position="77"/>
        <end position="96"/>
    </location>
</feature>
<feature type="transmembrane region" description="Helical" evidence="1">
    <location>
        <begin position="36"/>
        <end position="56"/>
    </location>
</feature>
<evidence type="ECO:0000256" key="1">
    <source>
        <dbReference type="SAM" id="Phobius"/>
    </source>
</evidence>
<dbReference type="GO" id="GO:0016020">
    <property type="term" value="C:membrane"/>
    <property type="evidence" value="ECO:0007669"/>
    <property type="project" value="InterPro"/>
</dbReference>
<feature type="transmembrane region" description="Helical" evidence="1">
    <location>
        <begin position="7"/>
        <end position="24"/>
    </location>
</feature>
<gene>
    <name evidence="3" type="ORF">CR103_16820</name>
</gene>
<feature type="domain" description="Signal transduction histidine kinase internal region" evidence="2">
    <location>
        <begin position="161"/>
        <end position="240"/>
    </location>
</feature>
<keyword evidence="1" id="KW-0472">Membrane</keyword>
<evidence type="ECO:0000259" key="2">
    <source>
        <dbReference type="Pfam" id="PF06580"/>
    </source>
</evidence>
<dbReference type="Proteomes" id="UP000228593">
    <property type="component" value="Unassembled WGS sequence"/>
</dbReference>
<dbReference type="InterPro" id="IPR010559">
    <property type="entry name" value="Sig_transdc_His_kin_internal"/>
</dbReference>
<evidence type="ECO:0000313" key="4">
    <source>
        <dbReference type="Proteomes" id="UP000228593"/>
    </source>
</evidence>
<keyword evidence="1" id="KW-0812">Transmembrane</keyword>
<dbReference type="GO" id="GO:0000155">
    <property type="term" value="F:phosphorelay sensor kinase activity"/>
    <property type="evidence" value="ECO:0007669"/>
    <property type="project" value="InterPro"/>
</dbReference>
<keyword evidence="1" id="KW-1133">Transmembrane helix</keyword>
<evidence type="ECO:0000313" key="3">
    <source>
        <dbReference type="EMBL" id="PIL38693.1"/>
    </source>
</evidence>
<dbReference type="Gene3D" id="3.30.565.10">
    <property type="entry name" value="Histidine kinase-like ATPase, C-terminal domain"/>
    <property type="match status" value="1"/>
</dbReference>
<dbReference type="AlphaFoldDB" id="A0A2G8SY94"/>
<keyword evidence="3" id="KW-0808">Transferase</keyword>
<dbReference type="OrthoDB" id="2514702at2"/>
<proteinExistence type="predicted"/>